<dbReference type="OrthoDB" id="4324715at2"/>
<keyword evidence="5" id="KW-1185">Reference proteome</keyword>
<gene>
    <name evidence="4" type="ORF">CVV68_09095</name>
</gene>
<accession>A0A2V5LCQ1</accession>
<dbReference type="GO" id="GO:0016491">
    <property type="term" value="F:oxidoreductase activity"/>
    <property type="evidence" value="ECO:0007669"/>
    <property type="project" value="UniProtKB-KW"/>
</dbReference>
<evidence type="ECO:0000313" key="5">
    <source>
        <dbReference type="Proteomes" id="UP000247832"/>
    </source>
</evidence>
<protein>
    <submittedName>
        <fullName evidence="4">Hydroxyacid dehydrogenase</fullName>
    </submittedName>
</protein>
<dbReference type="GO" id="GO:0051287">
    <property type="term" value="F:NAD binding"/>
    <property type="evidence" value="ECO:0007669"/>
    <property type="project" value="InterPro"/>
</dbReference>
<dbReference type="SUPFAM" id="SSF51735">
    <property type="entry name" value="NAD(P)-binding Rossmann-fold domains"/>
    <property type="match status" value="1"/>
</dbReference>
<dbReference type="PANTHER" id="PTHR43333:SF1">
    <property type="entry name" value="D-ISOMER SPECIFIC 2-HYDROXYACID DEHYDROGENASE NAD-BINDING DOMAIN-CONTAINING PROTEIN"/>
    <property type="match status" value="1"/>
</dbReference>
<evidence type="ECO:0000256" key="2">
    <source>
        <dbReference type="ARBA" id="ARBA00023027"/>
    </source>
</evidence>
<evidence type="ECO:0000313" key="4">
    <source>
        <dbReference type="EMBL" id="PYI67593.1"/>
    </source>
</evidence>
<keyword evidence="2" id="KW-0520">NAD</keyword>
<evidence type="ECO:0000259" key="3">
    <source>
        <dbReference type="Pfam" id="PF02826"/>
    </source>
</evidence>
<dbReference type="AlphaFoldDB" id="A0A2V5LCQ1"/>
<dbReference type="Proteomes" id="UP000247832">
    <property type="component" value="Unassembled WGS sequence"/>
</dbReference>
<dbReference type="InterPro" id="IPR036291">
    <property type="entry name" value="NAD(P)-bd_dom_sf"/>
</dbReference>
<sequence length="303" mass="31792">MAGGGTLEPLSEATTGLILSSRIDARELTALLDSHPGIGWIQLPSAGVELYSTTFGSHPKLQWTSAKGAFARPVAEHALALALALLRRLPESIRATGWGEERGTSLFGMHVVILGAGGIAQEIIRLFKVFETHITVLRRGSSPVPGADHTISLPSLGRRMGPEETDAEPDHALADELAGADVVVLAAALTAETKGLIGARELAHMKPECVLINIARGGLVVTDALVEALASGALAGAGLDVTDPEPLPQGHALWMEPNAIITPHTADTEEMVRPLIAARVRENVRRWGAGEPLQGLVDADAGY</sequence>
<dbReference type="Gene3D" id="3.40.50.720">
    <property type="entry name" value="NAD(P)-binding Rossmann-like Domain"/>
    <property type="match status" value="2"/>
</dbReference>
<dbReference type="InterPro" id="IPR006140">
    <property type="entry name" value="D-isomer_DH_NAD-bd"/>
</dbReference>
<dbReference type="Pfam" id="PF02826">
    <property type="entry name" value="2-Hacid_dh_C"/>
    <property type="match status" value="1"/>
</dbReference>
<dbReference type="EMBL" id="QJVD01000008">
    <property type="protein sequence ID" value="PYI67593.1"/>
    <property type="molecule type" value="Genomic_DNA"/>
</dbReference>
<feature type="domain" description="D-isomer specific 2-hydroxyacid dehydrogenase NAD-binding" evidence="3">
    <location>
        <begin position="79"/>
        <end position="266"/>
    </location>
</feature>
<reference evidence="4 5" key="1">
    <citation type="submission" date="2018-05" db="EMBL/GenBank/DDBJ databases">
        <title>Genetic diversity of glacier-inhabiting Cryobacterium bacteria in China and description of Cryobacterium mengkeensis sp. nov. and Arthrobacter glacialis sp. nov.</title>
        <authorList>
            <person name="Liu Q."/>
            <person name="Xin Y.-H."/>
        </authorList>
    </citation>
    <scope>NUCLEOTIDE SEQUENCE [LARGE SCALE GENOMIC DNA]</scope>
    <source>
        <strain evidence="4 5">LI2</strain>
    </source>
</reference>
<name>A0A2V5LCQ1_9MICC</name>
<proteinExistence type="predicted"/>
<comment type="caution">
    <text evidence="4">The sequence shown here is derived from an EMBL/GenBank/DDBJ whole genome shotgun (WGS) entry which is preliminary data.</text>
</comment>
<dbReference type="PANTHER" id="PTHR43333">
    <property type="entry name" value="2-HACID_DH_C DOMAIN-CONTAINING PROTEIN"/>
    <property type="match status" value="1"/>
</dbReference>
<organism evidence="4 5">
    <name type="scientific">Arthrobacter livingstonensis</name>
    <dbReference type="NCBI Taxonomy" id="670078"/>
    <lineage>
        <taxon>Bacteria</taxon>
        <taxon>Bacillati</taxon>
        <taxon>Actinomycetota</taxon>
        <taxon>Actinomycetes</taxon>
        <taxon>Micrococcales</taxon>
        <taxon>Micrococcaceae</taxon>
        <taxon>Arthrobacter</taxon>
    </lineage>
</organism>
<evidence type="ECO:0000256" key="1">
    <source>
        <dbReference type="ARBA" id="ARBA00023002"/>
    </source>
</evidence>
<keyword evidence="1" id="KW-0560">Oxidoreductase</keyword>